<name>A0ABS5W0R6_9BACT</name>
<dbReference type="InterPro" id="IPR050953">
    <property type="entry name" value="N4_N6_ade-DNA_methylase"/>
</dbReference>
<protein>
    <recommendedName>
        <fullName evidence="1">site-specific DNA-methyltransferase (adenine-specific)</fullName>
        <ecNumber evidence="1">2.1.1.72</ecNumber>
    </recommendedName>
</protein>
<dbReference type="Pfam" id="PF07669">
    <property type="entry name" value="Eco57I"/>
    <property type="match status" value="1"/>
</dbReference>
<keyword evidence="5" id="KW-0680">Restriction system</keyword>
<dbReference type="InterPro" id="IPR002052">
    <property type="entry name" value="DNA_methylase_N6_adenine_CS"/>
</dbReference>
<dbReference type="PRINTS" id="PR00507">
    <property type="entry name" value="N12N6MTFRASE"/>
</dbReference>
<evidence type="ECO:0000256" key="6">
    <source>
        <dbReference type="ARBA" id="ARBA00023125"/>
    </source>
</evidence>
<reference evidence="10 11" key="1">
    <citation type="submission" date="2021-05" db="EMBL/GenBank/DDBJ databases">
        <title>A Polyphasic approach of four new species of the genus Ohtaekwangia: Ohtaekwangia histidinii sp. nov., Ohtaekwangia cretensis sp. nov., Ohtaekwangia indiensis sp. nov., Ohtaekwangia reichenbachii sp. nov. from diverse environment.</title>
        <authorList>
            <person name="Octaviana S."/>
        </authorList>
    </citation>
    <scope>NUCLEOTIDE SEQUENCE [LARGE SCALE GENOMIC DNA]</scope>
    <source>
        <strain evidence="10 11">PWU20</strain>
    </source>
</reference>
<dbReference type="InterPro" id="IPR029063">
    <property type="entry name" value="SAM-dependent_MTases_sf"/>
</dbReference>
<dbReference type="InterPro" id="IPR011639">
    <property type="entry name" value="MethylTrfase_TaqI-like_dom"/>
</dbReference>
<evidence type="ECO:0000256" key="5">
    <source>
        <dbReference type="ARBA" id="ARBA00022747"/>
    </source>
</evidence>
<dbReference type="PROSITE" id="PS00092">
    <property type="entry name" value="N6_MTASE"/>
    <property type="match status" value="1"/>
</dbReference>
<keyword evidence="2 10" id="KW-0489">Methyltransferase</keyword>
<keyword evidence="11" id="KW-1185">Reference proteome</keyword>
<dbReference type="SUPFAM" id="SSF53335">
    <property type="entry name" value="S-adenosyl-L-methionine-dependent methyltransferases"/>
    <property type="match status" value="1"/>
</dbReference>
<evidence type="ECO:0000256" key="7">
    <source>
        <dbReference type="ARBA" id="ARBA00047942"/>
    </source>
</evidence>
<evidence type="ECO:0000256" key="3">
    <source>
        <dbReference type="ARBA" id="ARBA00022679"/>
    </source>
</evidence>
<dbReference type="GO" id="GO:0008168">
    <property type="term" value="F:methyltransferase activity"/>
    <property type="evidence" value="ECO:0007669"/>
    <property type="project" value="UniProtKB-KW"/>
</dbReference>
<comment type="caution">
    <text evidence="10">The sequence shown here is derived from an EMBL/GenBank/DDBJ whole genome shotgun (WGS) entry which is preliminary data.</text>
</comment>
<dbReference type="Proteomes" id="UP000772618">
    <property type="component" value="Unassembled WGS sequence"/>
</dbReference>
<dbReference type="PANTHER" id="PTHR33841">
    <property type="entry name" value="DNA METHYLTRANSFERASE YEEA-RELATED"/>
    <property type="match status" value="1"/>
</dbReference>
<proteinExistence type="predicted"/>
<keyword evidence="4" id="KW-0949">S-adenosyl-L-methionine</keyword>
<dbReference type="GO" id="GO:0032259">
    <property type="term" value="P:methylation"/>
    <property type="evidence" value="ECO:0007669"/>
    <property type="project" value="UniProtKB-KW"/>
</dbReference>
<dbReference type="InterPro" id="IPR023135">
    <property type="entry name" value="N6_DNA_MeTrfase_TaqI_C"/>
</dbReference>
<dbReference type="RefSeq" id="WP_254156159.1">
    <property type="nucleotide sequence ID" value="NZ_JAHESD010000071.1"/>
</dbReference>
<accession>A0ABS5W0R6</accession>
<keyword evidence="3" id="KW-0808">Transferase</keyword>
<dbReference type="Pfam" id="PF12950">
    <property type="entry name" value="TaqI_C"/>
    <property type="match status" value="1"/>
</dbReference>
<keyword evidence="6" id="KW-0238">DNA-binding</keyword>
<dbReference type="EC" id="2.1.1.72" evidence="1"/>
<evidence type="ECO:0000259" key="8">
    <source>
        <dbReference type="Pfam" id="PF07669"/>
    </source>
</evidence>
<evidence type="ECO:0000259" key="9">
    <source>
        <dbReference type="Pfam" id="PF12950"/>
    </source>
</evidence>
<evidence type="ECO:0000313" key="10">
    <source>
        <dbReference type="EMBL" id="MBT1705871.1"/>
    </source>
</evidence>
<gene>
    <name evidence="10" type="ORF">KK060_21450</name>
</gene>
<comment type="catalytic activity">
    <reaction evidence="7">
        <text>a 2'-deoxyadenosine in DNA + S-adenosyl-L-methionine = an N(6)-methyl-2'-deoxyadenosine in DNA + S-adenosyl-L-homocysteine + H(+)</text>
        <dbReference type="Rhea" id="RHEA:15197"/>
        <dbReference type="Rhea" id="RHEA-COMP:12418"/>
        <dbReference type="Rhea" id="RHEA-COMP:12419"/>
        <dbReference type="ChEBI" id="CHEBI:15378"/>
        <dbReference type="ChEBI" id="CHEBI:57856"/>
        <dbReference type="ChEBI" id="CHEBI:59789"/>
        <dbReference type="ChEBI" id="CHEBI:90615"/>
        <dbReference type="ChEBI" id="CHEBI:90616"/>
        <dbReference type="EC" id="2.1.1.72"/>
    </reaction>
</comment>
<dbReference type="PANTHER" id="PTHR33841:SF1">
    <property type="entry name" value="DNA METHYLTRANSFERASE A"/>
    <property type="match status" value="1"/>
</dbReference>
<dbReference type="EMBL" id="JAHESD010000071">
    <property type="protein sequence ID" value="MBT1705871.1"/>
    <property type="molecule type" value="Genomic_DNA"/>
</dbReference>
<feature type="domain" description="TaqI-like C-terminal specificity" evidence="9">
    <location>
        <begin position="879"/>
        <end position="999"/>
    </location>
</feature>
<sequence length="1111" mass="129043">MERKQAKTYISEVLQSNFDTDRFQLFLKNLLNDFEPRDNSYHGSLLWEAYRDHINHYRRIGKYIDPHGEALDILIVETKSLAKLDRARTSLRNFVVKHLQSFEKDYALVAFYSNEDQGSDWRFSFVKIDIEAEQTQSGKVKSRKELTPAKRFSYLVGKHENSYTAQKQLISLLENDYSNPLIADIENAFSIEKVTDEFFEQYKELYLKLFENLSGEESVTKILTRSHFDVARFTKKLLGQIVFLYFLQKKGWLGVPKDETWGKGEKRFLQKLFIEASTENKNFFNAYLQFLFYEALAKPRSNSPDPTFYKKFDCKIPFLNGGLFEADYDWVNSNLILPNELFRNSEKNKAGDIGTGILDVFDRYNFTIKEDEPLDKEVAVDPEMLGKVFENMLEITERKSKGAYYTPREVVHYMCQESLIQYLHNSLCENNPIQIPREHIETFITKGHLTLENDLVVQIKGRETRTQKFQLPETVRENAKLIDKKLTDIKICDPAIGSGAFPVGLLHELVTAQKVLLPHLDHQYLEDKLKVIGLEFDTYLKDPGKYIYRIKRHAIQESIYGVDIDASAIDIARLRLWLSLIVDEDDFYTIEALPNLDYKIVNGNSLIGMPEESLRDLKTENELEGLKDEFFDETDEIKKRELRGNINSKIRDLLASAKQYAGYNIDFDFKLFFSEVWHYKKGFDVVIGNPPYVFGGSKKITEEQKKAFKVLYSSGTKKINLFALYIEKGLLILKDKGSLNYITPNTLLRVTSYSGIREYIVKRSTIEEIADLDVGVFKNVTASTVIIRLSKQPAATGNTIEVKKGIGENVFQHIDQKEFNAKGFVFDIFSKNTDRVILSQLFKGSVQLKNITRMIRFGVVISGNLETVVSTTRKSTNWKPFLEGDEITSYRINYRGRFLHYSKELLHRSRTPDVFEVPKIMVQRITGGSRPIKAVFDSSNYYNKESIINIILNSDLFRYKYVLAILNSELINWFYAKKFTNFSKLTVNLSKEYLEEIPIKNANDQTQKLVCTLVDYVTYANSKLVLHFFLNLIDAVVFELYLMDVVKSAKKQVIPYLSDLKPLEEEQSEEQKVRIIQDEFDRLYNPNHQVRNNLESIESIDEVRTIKENLR</sequence>
<dbReference type="InterPro" id="IPR025931">
    <property type="entry name" value="TaqI_C"/>
</dbReference>
<organism evidence="10 11">
    <name type="scientific">Chryseosolibacter indicus</name>
    <dbReference type="NCBI Taxonomy" id="2782351"/>
    <lineage>
        <taxon>Bacteria</taxon>
        <taxon>Pseudomonadati</taxon>
        <taxon>Bacteroidota</taxon>
        <taxon>Cytophagia</taxon>
        <taxon>Cytophagales</taxon>
        <taxon>Chryseotaleaceae</taxon>
        <taxon>Chryseosolibacter</taxon>
    </lineage>
</organism>
<dbReference type="Gene3D" id="3.90.220.10">
    <property type="entry name" value="Adenine-n6-DNA-methyltransferase Taqi, Chain A, domain 2"/>
    <property type="match status" value="1"/>
</dbReference>
<evidence type="ECO:0000256" key="1">
    <source>
        <dbReference type="ARBA" id="ARBA00011900"/>
    </source>
</evidence>
<feature type="domain" description="Type II methyltransferase M.TaqI-like" evidence="8">
    <location>
        <begin position="557"/>
        <end position="777"/>
    </location>
</feature>
<dbReference type="Gene3D" id="3.40.50.150">
    <property type="entry name" value="Vaccinia Virus protein VP39"/>
    <property type="match status" value="1"/>
</dbReference>
<evidence type="ECO:0000313" key="11">
    <source>
        <dbReference type="Proteomes" id="UP000772618"/>
    </source>
</evidence>
<evidence type="ECO:0000256" key="2">
    <source>
        <dbReference type="ARBA" id="ARBA00022603"/>
    </source>
</evidence>
<evidence type="ECO:0000256" key="4">
    <source>
        <dbReference type="ARBA" id="ARBA00022691"/>
    </source>
</evidence>